<reference evidence="1 2" key="1">
    <citation type="journal article" date="2016" name="Nat. Commun.">
        <title>Thousands of microbial genomes shed light on interconnected biogeochemical processes in an aquifer system.</title>
        <authorList>
            <person name="Anantharaman K."/>
            <person name="Brown C.T."/>
            <person name="Hug L.A."/>
            <person name="Sharon I."/>
            <person name="Castelle C.J."/>
            <person name="Probst A.J."/>
            <person name="Thomas B.C."/>
            <person name="Singh A."/>
            <person name="Wilkins M.J."/>
            <person name="Karaoz U."/>
            <person name="Brodie E.L."/>
            <person name="Williams K.H."/>
            <person name="Hubbard S.S."/>
            <person name="Banfield J.F."/>
        </authorList>
    </citation>
    <scope>NUCLEOTIDE SEQUENCE [LARGE SCALE GENOMIC DNA]</scope>
</reference>
<sequence length="121" mass="14548">MKKVQLSKRYDLEERTFRFSKRVRDFVRNLPKIMTNQEYSRQLIRSSASIGANYIEANESLGKKDFLMRIKICRKEAKESCYWLRLVEMGVRPELERERVELVQESSELMMIFSSIMRKSK</sequence>
<dbReference type="Proteomes" id="UP000179069">
    <property type="component" value="Unassembled WGS sequence"/>
</dbReference>
<comment type="caution">
    <text evidence="1">The sequence shown here is derived from an EMBL/GenBank/DDBJ whole genome shotgun (WGS) entry which is preliminary data.</text>
</comment>
<evidence type="ECO:0000313" key="1">
    <source>
        <dbReference type="EMBL" id="OGY16296.1"/>
    </source>
</evidence>
<dbReference type="PANTHER" id="PTHR38471:SF2">
    <property type="entry name" value="FOUR HELIX BUNDLE PROTEIN"/>
    <property type="match status" value="1"/>
</dbReference>
<name>A0A1G1VLM9_9BACT</name>
<proteinExistence type="predicted"/>
<accession>A0A1G1VLM9</accession>
<dbReference type="InterPro" id="IPR012657">
    <property type="entry name" value="23S_rRNA-intervening_sequence"/>
</dbReference>
<organism evidence="1 2">
    <name type="scientific">Candidatus Chisholmbacteria bacterium RIFCSPHIGHO2_01_FULL_49_18</name>
    <dbReference type="NCBI Taxonomy" id="1797590"/>
    <lineage>
        <taxon>Bacteria</taxon>
        <taxon>Candidatus Chisholmiibacteriota</taxon>
    </lineage>
</organism>
<evidence type="ECO:0000313" key="2">
    <source>
        <dbReference type="Proteomes" id="UP000179069"/>
    </source>
</evidence>
<dbReference type="AlphaFoldDB" id="A0A1G1VLM9"/>
<protein>
    <submittedName>
        <fullName evidence="1">Four helix bundle protein</fullName>
    </submittedName>
</protein>
<gene>
    <name evidence="1" type="ORF">A2785_01655</name>
</gene>
<dbReference type="EMBL" id="MHCI01000018">
    <property type="protein sequence ID" value="OGY16296.1"/>
    <property type="molecule type" value="Genomic_DNA"/>
</dbReference>
<dbReference type="NCBIfam" id="TIGR02436">
    <property type="entry name" value="four helix bundle protein"/>
    <property type="match status" value="1"/>
</dbReference>
<dbReference type="Gene3D" id="1.20.1440.60">
    <property type="entry name" value="23S rRNA-intervening sequence"/>
    <property type="match status" value="1"/>
</dbReference>
<dbReference type="PANTHER" id="PTHR38471">
    <property type="entry name" value="FOUR HELIX BUNDLE PROTEIN"/>
    <property type="match status" value="1"/>
</dbReference>
<dbReference type="InterPro" id="IPR036583">
    <property type="entry name" value="23S_rRNA_IVS_sf"/>
</dbReference>
<dbReference type="Pfam" id="PF05635">
    <property type="entry name" value="23S_rRNA_IVP"/>
    <property type="match status" value="1"/>
</dbReference>
<dbReference type="SUPFAM" id="SSF158446">
    <property type="entry name" value="IVS-encoded protein-like"/>
    <property type="match status" value="1"/>
</dbReference>